<reference evidence="1 2" key="1">
    <citation type="submission" date="2007-05" db="EMBL/GenBank/DDBJ databases">
        <title>Complete sequence of plasmid2 pACRY02 of Acidiphilium cryptum JF-5.</title>
        <authorList>
            <consortium name="US DOE Joint Genome Institute"/>
            <person name="Copeland A."/>
            <person name="Lucas S."/>
            <person name="Lapidus A."/>
            <person name="Barry K."/>
            <person name="Detter J.C."/>
            <person name="Glavina del Rio T."/>
            <person name="Hammon N."/>
            <person name="Israni S."/>
            <person name="Dalin E."/>
            <person name="Tice H."/>
            <person name="Pitluck S."/>
            <person name="Sims D."/>
            <person name="Brettin T."/>
            <person name="Bruce D."/>
            <person name="Han C."/>
            <person name="Schmutz J."/>
            <person name="Larimer F."/>
            <person name="Land M."/>
            <person name="Hauser L."/>
            <person name="Kyrpides N."/>
            <person name="Kim E."/>
            <person name="Magnuson T."/>
            <person name="Richardson P."/>
        </authorList>
    </citation>
    <scope>NUCLEOTIDE SEQUENCE [LARGE SCALE GENOMIC DNA]</scope>
    <source>
        <strain evidence="1 2">JF-5</strain>
        <plasmid evidence="2">Plasmid pACRY02</plasmid>
    </source>
</reference>
<keyword evidence="1" id="KW-0614">Plasmid</keyword>
<dbReference type="NCBIfam" id="TIGR01869">
    <property type="entry name" value="casC_Cse4"/>
    <property type="match status" value="1"/>
</dbReference>
<organism evidence="1 2">
    <name type="scientific">Acidiphilium cryptum (strain JF-5)</name>
    <dbReference type="NCBI Taxonomy" id="349163"/>
    <lineage>
        <taxon>Bacteria</taxon>
        <taxon>Pseudomonadati</taxon>
        <taxon>Pseudomonadota</taxon>
        <taxon>Alphaproteobacteria</taxon>
        <taxon>Acetobacterales</taxon>
        <taxon>Acidocellaceae</taxon>
        <taxon>Acidiphilium</taxon>
    </lineage>
</organism>
<dbReference type="HOGENOM" id="CLU_044824_1_0_5"/>
<dbReference type="AlphaFoldDB" id="A5FTJ7"/>
<dbReference type="KEGG" id="acr:Acry_3317"/>
<accession>A5FTJ7</accession>
<name>A5FTJ7_ACICJ</name>
<evidence type="ECO:0000313" key="1">
    <source>
        <dbReference type="EMBL" id="ABQ28929.1"/>
    </source>
</evidence>
<dbReference type="Pfam" id="PF09344">
    <property type="entry name" value="Cas_CT1975"/>
    <property type="match status" value="1"/>
</dbReference>
<dbReference type="Proteomes" id="UP000000245">
    <property type="component" value="Plasmid pACRY02"/>
</dbReference>
<keyword evidence="2" id="KW-1185">Reference proteome</keyword>
<gene>
    <name evidence="1" type="ordered locus">Acry_3317</name>
</gene>
<dbReference type="InterPro" id="IPR010148">
    <property type="entry name" value="CRISPR-assoc_prot_CT1975"/>
</dbReference>
<proteinExistence type="predicted"/>
<dbReference type="EMBL" id="CP000690">
    <property type="protein sequence ID" value="ABQ28929.1"/>
    <property type="molecule type" value="Genomic_DNA"/>
</dbReference>
<sequence length="370" mass="39697">MTQFLQVHLLTFFPPSNMNRDDTGRPKTAMVGGAMRLRLSSQALKRAWRTSTIFSEALKGYMGERTQRLGEEILKTLQAEGVSEVQALAVARAVAGQFGKLNEDETPARIQQLAFISPDERKAAFDLARRYAAGELPLPEKAKGKRGKANKTEGEEEVEAPEILLLRESDTAADIALFGRMLADKPAFNREAAAQVAHAITTHRISVDDDYYTAVDDLKRPSEDAGAGFIGETGFGSGVFYTYMSINIDLLIRNLGGGDQARDLAATAIAALVEAAATTAPSGKQNSFAAHGRAGYILAERGKAQPRTLAGAFAKPVEGGDIMDASIGRLEEFREAIDKAYGPTADATKVMRVGGEGSLADIIVFAREGV</sequence>
<geneLocation type="plasmid" evidence="1 2">
    <name>pACRY02</name>
</geneLocation>
<evidence type="ECO:0000313" key="2">
    <source>
        <dbReference type="Proteomes" id="UP000000245"/>
    </source>
</evidence>
<protein>
    <submittedName>
        <fullName evidence="1">CRISPR-associated protein, Cse4 family</fullName>
    </submittedName>
</protein>
<dbReference type="RefSeq" id="WP_011930723.1">
    <property type="nucleotide sequence ID" value="NC_009468.1"/>
</dbReference>